<keyword evidence="6 13" id="KW-0862">Zinc</keyword>
<dbReference type="EMBL" id="LIAM01000033">
    <property type="protein sequence ID" value="KRO36043.1"/>
    <property type="molecule type" value="Genomic_DNA"/>
</dbReference>
<keyword evidence="2 11" id="KW-0547">Nucleotide-binding</keyword>
<dbReference type="Pfam" id="PF13481">
    <property type="entry name" value="AAA_25"/>
    <property type="match status" value="1"/>
</dbReference>
<dbReference type="Proteomes" id="UP000053274">
    <property type="component" value="Unassembled WGS sequence"/>
</dbReference>
<evidence type="ECO:0000256" key="5">
    <source>
        <dbReference type="ARBA" id="ARBA00022801"/>
    </source>
</evidence>
<dbReference type="Gene3D" id="3.40.50.300">
    <property type="entry name" value="P-loop containing nucleotide triphosphate hydrolases"/>
    <property type="match status" value="1"/>
</dbReference>
<dbReference type="GO" id="GO:0003684">
    <property type="term" value="F:damaged DNA binding"/>
    <property type="evidence" value="ECO:0007669"/>
    <property type="project" value="InterPro"/>
</dbReference>
<dbReference type="GO" id="GO:0005524">
    <property type="term" value="F:ATP binding"/>
    <property type="evidence" value="ECO:0007669"/>
    <property type="project" value="UniProtKB-UniRule"/>
</dbReference>
<dbReference type="GO" id="GO:0000725">
    <property type="term" value="P:recombinational repair"/>
    <property type="evidence" value="ECO:0007669"/>
    <property type="project" value="UniProtKB-UniRule"/>
</dbReference>
<dbReference type="Pfam" id="PF13541">
    <property type="entry name" value="ChlI"/>
    <property type="match status" value="1"/>
</dbReference>
<evidence type="ECO:0000313" key="15">
    <source>
        <dbReference type="EMBL" id="KRO36043.1"/>
    </source>
</evidence>
<feature type="domain" description="RecA family profile 1" evidence="14">
    <location>
        <begin position="64"/>
        <end position="213"/>
    </location>
</feature>
<feature type="short sequence motif" description="RadA KNRFG motif" evidence="11">
    <location>
        <begin position="250"/>
        <end position="254"/>
    </location>
</feature>
<dbReference type="HAMAP" id="MF_01498">
    <property type="entry name" value="RadA_bact"/>
    <property type="match status" value="1"/>
</dbReference>
<dbReference type="PANTHER" id="PTHR32472:SF10">
    <property type="entry name" value="DNA REPAIR PROTEIN RADA-LIKE PROTEIN"/>
    <property type="match status" value="1"/>
</dbReference>
<dbReference type="InterPro" id="IPR003593">
    <property type="entry name" value="AAA+_ATPase"/>
</dbReference>
<comment type="function">
    <text evidence="11">Plays a role in repairing double-strand DNA breaks, probably involving stabilizing or processing branched DNA or blocked replication forks.</text>
</comment>
<dbReference type="InterPro" id="IPR020568">
    <property type="entry name" value="Ribosomal_Su5_D2-typ_SF"/>
</dbReference>
<organism evidence="15 16">
    <name type="scientific">Actinobacteria bacterium BACL15 MAG-120619-bin91</name>
    <dbReference type="NCBI Taxonomy" id="1655562"/>
    <lineage>
        <taxon>Bacteria</taxon>
        <taxon>Bacillati</taxon>
        <taxon>Actinomycetota</taxon>
        <taxon>Actinomycetes</taxon>
        <taxon>Actinomycetes incertae sedis</taxon>
        <taxon>ac1 cluster</taxon>
    </lineage>
</organism>
<evidence type="ECO:0000256" key="10">
    <source>
        <dbReference type="ARBA" id="ARBA00023204"/>
    </source>
</evidence>
<dbReference type="GO" id="GO:0140664">
    <property type="term" value="F:ATP-dependent DNA damage sensor activity"/>
    <property type="evidence" value="ECO:0007669"/>
    <property type="project" value="InterPro"/>
</dbReference>
<keyword evidence="8 11" id="KW-0346">Stress response</keyword>
<keyword evidence="1 11" id="KW-0479">Metal-binding</keyword>
<evidence type="ECO:0000256" key="11">
    <source>
        <dbReference type="HAMAP-Rule" id="MF_01498"/>
    </source>
</evidence>
<keyword evidence="4 13" id="KW-0863">Zinc-finger</keyword>
<keyword evidence="7 11" id="KW-0067">ATP-binding</keyword>
<feature type="binding site" evidence="11">
    <location>
        <begin position="93"/>
        <end position="100"/>
    </location>
    <ligand>
        <name>ATP</name>
        <dbReference type="ChEBI" id="CHEBI:30616"/>
    </ligand>
</feature>
<keyword evidence="5" id="KW-0378">Hydrolase</keyword>
<keyword evidence="3 11" id="KW-0227">DNA damage</keyword>
<evidence type="ECO:0000256" key="4">
    <source>
        <dbReference type="ARBA" id="ARBA00022771"/>
    </source>
</evidence>
<evidence type="ECO:0000256" key="1">
    <source>
        <dbReference type="ARBA" id="ARBA00022723"/>
    </source>
</evidence>
<evidence type="ECO:0000256" key="3">
    <source>
        <dbReference type="ARBA" id="ARBA00022763"/>
    </source>
</evidence>
<dbReference type="InterPro" id="IPR004504">
    <property type="entry name" value="DNA_repair_RadA"/>
</dbReference>
<dbReference type="SUPFAM" id="SSF54211">
    <property type="entry name" value="Ribosomal protein S5 domain 2-like"/>
    <property type="match status" value="1"/>
</dbReference>
<comment type="caution">
    <text evidence="15">The sequence shown here is derived from an EMBL/GenBank/DDBJ whole genome shotgun (WGS) entry which is preliminary data.</text>
</comment>
<keyword evidence="9 11" id="KW-0238">DNA-binding</keyword>
<reference evidence="15 16" key="1">
    <citation type="submission" date="2015-10" db="EMBL/GenBank/DDBJ databases">
        <title>Metagenome-Assembled Genomes uncover a global brackish microbiome.</title>
        <authorList>
            <person name="Hugerth L.W."/>
            <person name="Larsson J."/>
            <person name="Alneberg J."/>
            <person name="Lindh M.V."/>
            <person name="Legrand C."/>
            <person name="Pinhassi J."/>
            <person name="Andersson A.F."/>
        </authorList>
    </citation>
    <scope>NUCLEOTIDE SEQUENCE [LARGE SCALE GENOMIC DNA]</scope>
    <source>
        <strain evidence="15">BACL15 MAG-120619-bin91</strain>
    </source>
</reference>
<dbReference type="InterPro" id="IPR020588">
    <property type="entry name" value="RecA_ATP-bd"/>
</dbReference>
<dbReference type="AlphaFoldDB" id="A0A0R2PGM3"/>
<dbReference type="GO" id="GO:0008270">
    <property type="term" value="F:zinc ion binding"/>
    <property type="evidence" value="ECO:0007669"/>
    <property type="project" value="UniProtKB-KW"/>
</dbReference>
<dbReference type="NCBIfam" id="TIGR00416">
    <property type="entry name" value="sms"/>
    <property type="match status" value="1"/>
</dbReference>
<evidence type="ECO:0000256" key="7">
    <source>
        <dbReference type="ARBA" id="ARBA00022840"/>
    </source>
</evidence>
<keyword evidence="10 11" id="KW-0234">DNA repair</keyword>
<dbReference type="PRINTS" id="PR01874">
    <property type="entry name" value="DNAREPAIRADA"/>
</dbReference>
<protein>
    <recommendedName>
        <fullName evidence="11 12">DNA repair protein RadA</fullName>
    </recommendedName>
</protein>
<dbReference type="Gene3D" id="3.30.230.10">
    <property type="match status" value="1"/>
</dbReference>
<accession>A0A0R2PGM3</accession>
<dbReference type="InterPro" id="IPR041166">
    <property type="entry name" value="Rubredoxin_2"/>
</dbReference>
<dbReference type="PANTHER" id="PTHR32472">
    <property type="entry name" value="DNA REPAIR PROTEIN RADA"/>
    <property type="match status" value="1"/>
</dbReference>
<dbReference type="GO" id="GO:0016787">
    <property type="term" value="F:hydrolase activity"/>
    <property type="evidence" value="ECO:0007669"/>
    <property type="project" value="UniProtKB-KW"/>
</dbReference>
<feature type="region of interest" description="Lon-protease-like" evidence="11">
    <location>
        <begin position="352"/>
        <end position="461"/>
    </location>
</feature>
<evidence type="ECO:0000256" key="2">
    <source>
        <dbReference type="ARBA" id="ARBA00022741"/>
    </source>
</evidence>
<comment type="similarity">
    <text evidence="11 13">Belongs to the RecA family. RadA subfamily.</text>
</comment>
<dbReference type="PROSITE" id="PS50162">
    <property type="entry name" value="RECA_2"/>
    <property type="match status" value="1"/>
</dbReference>
<evidence type="ECO:0000256" key="8">
    <source>
        <dbReference type="ARBA" id="ARBA00023016"/>
    </source>
</evidence>
<name>A0A0R2PGM3_9ACTN</name>
<comment type="domain">
    <text evidence="11">The middle region has homology to RecA with ATPase motifs including the RadA KNRFG motif, while the C-terminus is homologous to Lon protease.</text>
</comment>
<dbReference type="InterPro" id="IPR027417">
    <property type="entry name" value="P-loop_NTPase"/>
</dbReference>
<dbReference type="CDD" id="cd01121">
    <property type="entry name" value="RadA_SMS_N"/>
    <property type="match status" value="1"/>
</dbReference>
<dbReference type="InterPro" id="IPR014721">
    <property type="entry name" value="Ribsml_uS5_D2-typ_fold_subgr"/>
</dbReference>
<comment type="function">
    <text evidence="13">DNA-dependent ATPase involved in processing of recombination intermediates, plays a role in repairing DNA breaks. Stimulates the branch migration of RecA-mediated strand transfer reactions, allowing the 3' invading strand to extend heteroduplex DNA faster. Binds ssDNA in the presence of ADP but not other nucleotides, has ATPase activity that is stimulated by ssDNA and various branched DNA structures, but inhibited by SSB. Does not have RecA's homology-searching function.</text>
</comment>
<evidence type="ECO:0000256" key="12">
    <source>
        <dbReference type="NCBIfam" id="TIGR00416"/>
    </source>
</evidence>
<evidence type="ECO:0000313" key="16">
    <source>
        <dbReference type="Proteomes" id="UP000053274"/>
    </source>
</evidence>
<evidence type="ECO:0000256" key="13">
    <source>
        <dbReference type="RuleBase" id="RU003555"/>
    </source>
</evidence>
<gene>
    <name evidence="11" type="primary">radA</name>
    <name evidence="15" type="ORF">ABR54_04840</name>
</gene>
<evidence type="ECO:0000256" key="6">
    <source>
        <dbReference type="ARBA" id="ARBA00022833"/>
    </source>
</evidence>
<sequence>MAKVEKDPFRCTECGWTSQKWVGRCGECQAWGAVEEIAAPKKLSLVAGNVTAKATPIGDVDLSAAHARATGVSELDRVLGGGLVPGAAILLAGEPGVGKSTLLLSVAAQTAARGIPALYISGEESASQVRLRAERIKAIDPQLFLASETDLGAVIAHIDAVKPQLVIIDSVQTIGSSAADGAPGGVTQVREVAGALIRICKDRDITLLLVGHVTKDGSIAGPRLLEHIVDVVLQFEGERHSRLRLIRAIKNRFGASDEVGCFDLSDTGIESVLDPTGLFTSRHAEPVPGTCVTVTLEGRRPLLAEIQALVSAGRENDYGNARRVVSGLDSARTSMTLAVLELRANVRVGGRDVYAATVGGMKMTEPAADLALALAVASAAKGLALPADLVAIGEVGLAGEIRKVSGVNRRLQEAFRLGFKRALVPTGSDTKIDGMEIVEVSRLDAALNRVKITGESTSRSK</sequence>
<evidence type="ECO:0000259" key="14">
    <source>
        <dbReference type="PROSITE" id="PS50162"/>
    </source>
</evidence>
<dbReference type="Pfam" id="PF18073">
    <property type="entry name" value="Zn_ribbon_LapB"/>
    <property type="match status" value="1"/>
</dbReference>
<proteinExistence type="inferred from homology"/>
<evidence type="ECO:0000256" key="9">
    <source>
        <dbReference type="ARBA" id="ARBA00023125"/>
    </source>
</evidence>
<dbReference type="GO" id="GO:0005829">
    <property type="term" value="C:cytosol"/>
    <property type="evidence" value="ECO:0007669"/>
    <property type="project" value="TreeGrafter"/>
</dbReference>
<dbReference type="SUPFAM" id="SSF52540">
    <property type="entry name" value="P-loop containing nucleoside triphosphate hydrolases"/>
    <property type="match status" value="1"/>
</dbReference>
<dbReference type="FunFam" id="3.40.50.300:FF:000050">
    <property type="entry name" value="DNA repair protein RadA"/>
    <property type="match status" value="1"/>
</dbReference>
<dbReference type="SMART" id="SM00382">
    <property type="entry name" value="AAA"/>
    <property type="match status" value="1"/>
</dbReference>